<sequence>MKQKKLFYWHYFIVFCLLFNLVLSKSTQAQPNLNEGVGGTIGISLSLGSHQNSLGVVFKAYYFFEQVQFNFQTRWQYNVTTYGPPRLLPGIEVQTNYGLMFGWGKQTEVQAYAFLLPFGNQMKRLNALGYVFNVYHDKIKTSQTTGTIAFQANRFWLVTENDALGDMAVDKFRTGGVWIAYQVQNTMIALNTRFWTGNSGRTPVIENANYPAQYGYRDMSNAMYGRFSHGILTMQVLQALPYRQIIGAEVGLDAEIIRHFLQNKLIHDLYFVPSKWNPSKNPHVPMIDADGLPYTYQPNQRIKPSQGVLHLTLNPYLFY</sequence>
<dbReference type="RefSeq" id="WP_002696230.1">
    <property type="nucleotide sequence ID" value="NZ_AAWS01000011.1"/>
</dbReference>
<feature type="chain" id="PRO_5002641659" description="Bacterial toxin 23 domain-containing protein" evidence="1">
    <location>
        <begin position="30"/>
        <end position="319"/>
    </location>
</feature>
<dbReference type="EMBL" id="AAWS01000011">
    <property type="protein sequence ID" value="EAY29278.1"/>
    <property type="molecule type" value="Genomic_DNA"/>
</dbReference>
<accession>A1ZJH5</accession>
<dbReference type="OrthoDB" id="6225685at2"/>
<keyword evidence="1" id="KW-0732">Signal</keyword>
<keyword evidence="4" id="KW-1185">Reference proteome</keyword>
<feature type="domain" description="Bacterial toxin 23" evidence="2">
    <location>
        <begin position="69"/>
        <end position="268"/>
    </location>
</feature>
<gene>
    <name evidence="3" type="ORF">M23134_01332</name>
</gene>
<dbReference type="Proteomes" id="UP000004095">
    <property type="component" value="Unassembled WGS sequence"/>
</dbReference>
<proteinExistence type="predicted"/>
<evidence type="ECO:0000259" key="2">
    <source>
        <dbReference type="Pfam" id="PF15528"/>
    </source>
</evidence>
<dbReference type="Pfam" id="PF15528">
    <property type="entry name" value="Ntox23"/>
    <property type="match status" value="1"/>
</dbReference>
<dbReference type="eggNOG" id="ENOG5032VV1">
    <property type="taxonomic scope" value="Bacteria"/>
</dbReference>
<name>A1ZJH5_MICM2</name>
<evidence type="ECO:0000256" key="1">
    <source>
        <dbReference type="SAM" id="SignalP"/>
    </source>
</evidence>
<dbReference type="AlphaFoldDB" id="A1ZJH5"/>
<feature type="signal peptide" evidence="1">
    <location>
        <begin position="1"/>
        <end position="29"/>
    </location>
</feature>
<comment type="caution">
    <text evidence="3">The sequence shown here is derived from an EMBL/GenBank/DDBJ whole genome shotgun (WGS) entry which is preliminary data.</text>
</comment>
<reference evidence="3 4" key="1">
    <citation type="submission" date="2007-01" db="EMBL/GenBank/DDBJ databases">
        <authorList>
            <person name="Haygood M."/>
            <person name="Podell S."/>
            <person name="Anderson C."/>
            <person name="Hopkinson B."/>
            <person name="Roe K."/>
            <person name="Barbeau K."/>
            <person name="Gaasterland T."/>
            <person name="Ferriera S."/>
            <person name="Johnson J."/>
            <person name="Kravitz S."/>
            <person name="Beeson K."/>
            <person name="Sutton G."/>
            <person name="Rogers Y.-H."/>
            <person name="Friedman R."/>
            <person name="Frazier M."/>
            <person name="Venter J.C."/>
        </authorList>
    </citation>
    <scope>NUCLEOTIDE SEQUENCE [LARGE SCALE GENOMIC DNA]</scope>
    <source>
        <strain evidence="3 4">ATCC 23134</strain>
    </source>
</reference>
<organism evidence="3 4">
    <name type="scientific">Microscilla marina ATCC 23134</name>
    <dbReference type="NCBI Taxonomy" id="313606"/>
    <lineage>
        <taxon>Bacteria</taxon>
        <taxon>Pseudomonadati</taxon>
        <taxon>Bacteroidota</taxon>
        <taxon>Cytophagia</taxon>
        <taxon>Cytophagales</taxon>
        <taxon>Microscillaceae</taxon>
        <taxon>Microscilla</taxon>
    </lineage>
</organism>
<evidence type="ECO:0000313" key="3">
    <source>
        <dbReference type="EMBL" id="EAY29278.1"/>
    </source>
</evidence>
<evidence type="ECO:0000313" key="4">
    <source>
        <dbReference type="Proteomes" id="UP000004095"/>
    </source>
</evidence>
<dbReference type="InterPro" id="IPR029115">
    <property type="entry name" value="Ntox23"/>
</dbReference>
<protein>
    <recommendedName>
        <fullName evidence="2">Bacterial toxin 23 domain-containing protein</fullName>
    </recommendedName>
</protein>